<feature type="compositionally biased region" description="Acidic residues" evidence="3">
    <location>
        <begin position="193"/>
        <end position="202"/>
    </location>
</feature>
<dbReference type="FunFam" id="1.10.10.60:FF:000010">
    <property type="entry name" value="Transcriptional activator Myb isoform A"/>
    <property type="match status" value="1"/>
</dbReference>
<dbReference type="Pfam" id="PF00249">
    <property type="entry name" value="Myb_DNA-binding"/>
    <property type="match status" value="2"/>
</dbReference>
<feature type="compositionally biased region" description="Low complexity" evidence="3">
    <location>
        <begin position="330"/>
        <end position="354"/>
    </location>
</feature>
<sequence length="1307" mass="149594">MMRRSKRQTKGNNSKSIDETDQVEQQQPAQTKLIQKKSKKVSQQNHQEEAQNNFQISSTKRELDSVVVNLAAQLEKASNAQDAAESGRPKRVRKITEKAEQELLAKQSKAKAHQKKLIDGKSSHSESHSEPLKSLYPNHNQANNKSANTRSRKSEIHNDEHDMDIENIRICDQKTENTLQFCQQMNKHSLQQSDDEEGDISDAENSQQQDSEIDEEHQDEELEYDEEEQDEDENEDEEQENADDCEDSESEVKDQGIDEERREEDNQEDDNEEKLSLKESNQSLEENILKASTKSNQQQLGDSNNQNKLNCKESNKIVKKRSSSVDKSNKNLNFDSQNNNNNTNNNKFVDTINNKVKDESDTENQSELAKKQQPQQLACESNNTSVPPIPLLKKKQNKKNKKQDQEENTNEEKSQDEQEEKQLQENNDEDVDEEDESCSGDDDEDNKNEEGGKGDGSNSSKAKKMPWSEEEDKLVIRLVEQHGPQKWTFIAQHIPGRIGKQCRERWHNHLNPKINKEPWGDDEEWVLFLCHKLKGNKWAEITQYLPGRTDNAIKNHWNSSMKKRIPELYQRFAYIKRGESPEYDITSQYKKFEDEILKQLLAMADEGVDQYFVQTTRRRRNNNAISSTPTNSGVSVKGSKLKRGNESNEEKNDDEEQELIQVPLTKKLSKAALKAAAKQAALAEKQQQQLNEDNLNNHFTPINNNKSSNNNFKNIPNSAAASTADVKEIIQRIPHNIKEFENFRKQIIQYSDEYYQHHHLLQQTPNDKESSLNLLSADKGMNTDVNLSDTKHLEKILETPLSVENYVQQNPIFADIVRSALKYSSCQKNLTFMSHVKKSNSNVLEASVNNDHNQLSATSTLLNTVQQDKSSVPNLDQSPDDDILSSTKNGNEKLKKKRGRKPKSVKEPEISNQIVPINTNNPSKNVNTQNPNGIKKIMHGPPYMHPMYMMNPHHPHPYYANHPHHPGYYPPPPPPHMMAHMQGYPHPHHMQHPIPPPHMQHPHYRQMGHHHPPPPPPHHQGMRGNTNGQGHMMMPPPPPPHHLQQMRMRHPGMGHPHHMYMGSNMMSQHSDSSENSNFQTPQKYQKTNQGDRSIFKSVTPIIPPNSEKQIKFEEKQNKQIKLNNFNNDDDYNNFMANNSFSKENINPNIQSLALPTSKDSNPVLGVSNAGNNSTNSNSSGNSQSSCGSSNNNNNNNNNNTSSNNNNNNNSSNNNIIIQSQNHNFITPNKYETPSKLLDFDSEPRLNCNSVDKYFNMRNFSSNHKLNNLYTNHNVNNFQHSSNSAFKCYPHINMDYQDTPSAKKSSYC</sequence>
<dbReference type="PROSITE" id="PS50090">
    <property type="entry name" value="MYB_LIKE"/>
    <property type="match status" value="2"/>
</dbReference>
<proteinExistence type="predicted"/>
<feature type="compositionally biased region" description="Acidic residues" evidence="3">
    <location>
        <begin position="426"/>
        <end position="447"/>
    </location>
</feature>
<name>Q23RX6_TETTS</name>
<reference evidence="7" key="1">
    <citation type="journal article" date="2006" name="PLoS Biol.">
        <title>Macronuclear genome sequence of the ciliate Tetrahymena thermophila, a model eukaryote.</title>
        <authorList>
            <person name="Eisen J.A."/>
            <person name="Coyne R.S."/>
            <person name="Wu M."/>
            <person name="Wu D."/>
            <person name="Thiagarajan M."/>
            <person name="Wortman J.R."/>
            <person name="Badger J.H."/>
            <person name="Ren Q."/>
            <person name="Amedeo P."/>
            <person name="Jones K.M."/>
            <person name="Tallon L.J."/>
            <person name="Delcher A.L."/>
            <person name="Salzberg S.L."/>
            <person name="Silva J.C."/>
            <person name="Haas B.J."/>
            <person name="Majoros W.H."/>
            <person name="Farzad M."/>
            <person name="Carlton J.M."/>
            <person name="Smith R.K. Jr."/>
            <person name="Garg J."/>
            <person name="Pearlman R.E."/>
            <person name="Karrer K.M."/>
            <person name="Sun L."/>
            <person name="Manning G."/>
            <person name="Elde N.C."/>
            <person name="Turkewitz A.P."/>
            <person name="Asai D.J."/>
            <person name="Wilkes D.E."/>
            <person name="Wang Y."/>
            <person name="Cai H."/>
            <person name="Collins K."/>
            <person name="Stewart B.A."/>
            <person name="Lee S.R."/>
            <person name="Wilamowska K."/>
            <person name="Weinberg Z."/>
            <person name="Ruzzo W.L."/>
            <person name="Wloga D."/>
            <person name="Gaertig J."/>
            <person name="Frankel J."/>
            <person name="Tsao C.-C."/>
            <person name="Gorovsky M.A."/>
            <person name="Keeling P.J."/>
            <person name="Waller R.F."/>
            <person name="Patron N.J."/>
            <person name="Cherry J.M."/>
            <person name="Stover N.A."/>
            <person name="Krieger C.J."/>
            <person name="del Toro C."/>
            <person name="Ryder H.F."/>
            <person name="Williamson S.C."/>
            <person name="Barbeau R.A."/>
            <person name="Hamilton E.P."/>
            <person name="Orias E."/>
        </authorList>
    </citation>
    <scope>NUCLEOTIDE SEQUENCE [LARGE SCALE GENOMIC DNA]</scope>
    <source>
        <strain evidence="7">SB210</strain>
    </source>
</reference>
<feature type="domain" description="Myb-like" evidence="4">
    <location>
        <begin position="511"/>
        <end position="561"/>
    </location>
</feature>
<evidence type="ECO:0000259" key="4">
    <source>
        <dbReference type="PROSITE" id="PS50090"/>
    </source>
</evidence>
<feature type="region of interest" description="Disordered" evidence="3">
    <location>
        <begin position="1"/>
        <end position="60"/>
    </location>
</feature>
<feature type="compositionally biased region" description="Polar residues" evidence="3">
    <location>
        <begin position="41"/>
        <end position="58"/>
    </location>
</feature>
<dbReference type="GeneID" id="7846240"/>
<feature type="compositionally biased region" description="Polar residues" evidence="3">
    <location>
        <begin position="910"/>
        <end position="931"/>
    </location>
</feature>
<feature type="region of interest" description="Disordered" evidence="3">
    <location>
        <begin position="866"/>
        <end position="931"/>
    </location>
</feature>
<feature type="domain" description="HTH myb-type" evidence="5">
    <location>
        <begin position="515"/>
        <end position="565"/>
    </location>
</feature>
<feature type="compositionally biased region" description="Basic residues" evidence="3">
    <location>
        <begin position="1003"/>
        <end position="1012"/>
    </location>
</feature>
<dbReference type="EMBL" id="GG662641">
    <property type="protein sequence ID" value="EAR99263.1"/>
    <property type="molecule type" value="Genomic_DNA"/>
</dbReference>
<dbReference type="SUPFAM" id="SSF46689">
    <property type="entry name" value="Homeodomain-like"/>
    <property type="match status" value="1"/>
</dbReference>
<dbReference type="RefSeq" id="XP_001019508.1">
    <property type="nucleotide sequence ID" value="XM_001019508.1"/>
</dbReference>
<evidence type="ECO:0000256" key="2">
    <source>
        <dbReference type="ARBA" id="ARBA00023125"/>
    </source>
</evidence>
<dbReference type="HOGENOM" id="CLU_261047_0_0_1"/>
<dbReference type="eggNOG" id="KOG0048">
    <property type="taxonomic scope" value="Eukaryota"/>
</dbReference>
<feature type="region of interest" description="Disordered" evidence="3">
    <location>
        <begin position="1003"/>
        <end position="1108"/>
    </location>
</feature>
<evidence type="ECO:0000256" key="3">
    <source>
        <dbReference type="SAM" id="MobiDB-lite"/>
    </source>
</evidence>
<feature type="domain" description="HTH myb-type" evidence="5">
    <location>
        <begin position="459"/>
        <end position="514"/>
    </location>
</feature>
<dbReference type="CDD" id="cd00167">
    <property type="entry name" value="SANT"/>
    <property type="match status" value="1"/>
</dbReference>
<evidence type="ECO:0000259" key="5">
    <source>
        <dbReference type="PROSITE" id="PS51294"/>
    </source>
</evidence>
<feature type="compositionally biased region" description="Polar residues" evidence="3">
    <location>
        <begin position="622"/>
        <end position="634"/>
    </location>
</feature>
<keyword evidence="2 6" id="KW-0238">DNA-binding</keyword>
<evidence type="ECO:0000313" key="7">
    <source>
        <dbReference type="Proteomes" id="UP000009168"/>
    </source>
</evidence>
<dbReference type="PANTHER" id="PTHR47996">
    <property type="entry name" value="TRANSCRIPTION FACTOR DUO1"/>
    <property type="match status" value="1"/>
</dbReference>
<feature type="region of interest" description="Disordered" evidence="3">
    <location>
        <begin position="1152"/>
        <end position="1214"/>
    </location>
</feature>
<protein>
    <submittedName>
        <fullName evidence="6">Myb-like DNA-binding domain protein</fullName>
    </submittedName>
</protein>
<feature type="compositionally biased region" description="Basic and acidic residues" evidence="3">
    <location>
        <begin position="402"/>
        <end position="423"/>
    </location>
</feature>
<feature type="compositionally biased region" description="Acidic residues" evidence="3">
    <location>
        <begin position="211"/>
        <end position="249"/>
    </location>
</feature>
<feature type="region of interest" description="Disordered" evidence="3">
    <location>
        <begin position="185"/>
        <end position="468"/>
    </location>
</feature>
<keyword evidence="7" id="KW-1185">Reference proteome</keyword>
<accession>Q23RX6</accession>
<evidence type="ECO:0000256" key="1">
    <source>
        <dbReference type="ARBA" id="ARBA00022737"/>
    </source>
</evidence>
<feature type="compositionally biased region" description="Basic residues" evidence="3">
    <location>
        <begin position="1047"/>
        <end position="1058"/>
    </location>
</feature>
<feature type="compositionally biased region" description="Basic and acidic residues" evidence="3">
    <location>
        <begin position="152"/>
        <end position="167"/>
    </location>
</feature>
<dbReference type="PROSITE" id="PS51294">
    <property type="entry name" value="HTH_MYB"/>
    <property type="match status" value="2"/>
</dbReference>
<feature type="compositionally biased region" description="Low complexity" evidence="3">
    <location>
        <begin position="1167"/>
        <end position="1214"/>
    </location>
</feature>
<dbReference type="InterPro" id="IPR017930">
    <property type="entry name" value="Myb_dom"/>
</dbReference>
<dbReference type="STRING" id="312017.Q23RX6"/>
<feature type="compositionally biased region" description="Basic residues" evidence="3">
    <location>
        <begin position="392"/>
        <end position="401"/>
    </location>
</feature>
<dbReference type="KEGG" id="tet:TTHERM_00627230"/>
<feature type="region of interest" description="Disordered" evidence="3">
    <location>
        <begin position="619"/>
        <end position="658"/>
    </location>
</feature>
<feature type="compositionally biased region" description="Polar residues" evidence="3">
    <location>
        <begin position="866"/>
        <end position="877"/>
    </location>
</feature>
<feature type="compositionally biased region" description="Polar residues" evidence="3">
    <location>
        <begin position="23"/>
        <end position="33"/>
    </location>
</feature>
<dbReference type="InParanoid" id="Q23RX6"/>
<organism evidence="6 7">
    <name type="scientific">Tetrahymena thermophila (strain SB210)</name>
    <dbReference type="NCBI Taxonomy" id="312017"/>
    <lineage>
        <taxon>Eukaryota</taxon>
        <taxon>Sar</taxon>
        <taxon>Alveolata</taxon>
        <taxon>Ciliophora</taxon>
        <taxon>Intramacronucleata</taxon>
        <taxon>Oligohymenophorea</taxon>
        <taxon>Hymenostomatida</taxon>
        <taxon>Tetrahymenina</taxon>
        <taxon>Tetrahymenidae</taxon>
        <taxon>Tetrahymena</taxon>
    </lineage>
</organism>
<feature type="domain" description="Myb-like" evidence="4">
    <location>
        <begin position="459"/>
        <end position="510"/>
    </location>
</feature>
<dbReference type="GO" id="GO:0003677">
    <property type="term" value="F:DNA binding"/>
    <property type="evidence" value="ECO:0007669"/>
    <property type="project" value="UniProtKB-KW"/>
</dbReference>
<evidence type="ECO:0000313" key="6">
    <source>
        <dbReference type="EMBL" id="EAR99263.1"/>
    </source>
</evidence>
<dbReference type="Proteomes" id="UP000009168">
    <property type="component" value="Unassembled WGS sequence"/>
</dbReference>
<feature type="compositionally biased region" description="Polar residues" evidence="3">
    <location>
        <begin position="278"/>
        <end position="309"/>
    </location>
</feature>
<keyword evidence="1" id="KW-0677">Repeat</keyword>
<feature type="compositionally biased region" description="Basic and acidic residues" evidence="3">
    <location>
        <begin position="94"/>
        <end position="103"/>
    </location>
</feature>
<feature type="compositionally biased region" description="Polar residues" evidence="3">
    <location>
        <begin position="137"/>
        <end position="149"/>
    </location>
</feature>
<dbReference type="InterPro" id="IPR053106">
    <property type="entry name" value="Plant_Male-Germline_Reg_TFs"/>
</dbReference>
<feature type="compositionally biased region" description="Polar residues" evidence="3">
    <location>
        <begin position="1064"/>
        <end position="1091"/>
    </location>
</feature>
<dbReference type="PANTHER" id="PTHR47996:SF3">
    <property type="entry name" value="TRANSCRIPTION FACTOR DUO1"/>
    <property type="match status" value="1"/>
</dbReference>
<dbReference type="InterPro" id="IPR009057">
    <property type="entry name" value="Homeodomain-like_sf"/>
</dbReference>
<dbReference type="InterPro" id="IPR001005">
    <property type="entry name" value="SANT/Myb"/>
</dbReference>
<dbReference type="Gene3D" id="1.10.10.60">
    <property type="entry name" value="Homeodomain-like"/>
    <property type="match status" value="2"/>
</dbReference>
<dbReference type="OMA" id="WITLREG"/>
<dbReference type="OrthoDB" id="2143914at2759"/>
<gene>
    <name evidence="6" type="ORF">TTHERM_00627230</name>
</gene>
<feature type="compositionally biased region" description="Basic and acidic residues" evidence="3">
    <location>
        <begin position="250"/>
        <end position="264"/>
    </location>
</feature>
<feature type="region of interest" description="Disordered" evidence="3">
    <location>
        <begin position="75"/>
        <end position="167"/>
    </location>
</feature>
<feature type="compositionally biased region" description="Polar residues" evidence="3">
    <location>
        <begin position="363"/>
        <end position="386"/>
    </location>
</feature>
<dbReference type="SMART" id="SM00717">
    <property type="entry name" value="SANT"/>
    <property type="match status" value="2"/>
</dbReference>
<feature type="compositionally biased region" description="Basic and acidic residues" evidence="3">
    <location>
        <begin position="116"/>
        <end position="131"/>
    </location>
</feature>
<feature type="compositionally biased region" description="Basic residues" evidence="3">
    <location>
        <begin position="894"/>
        <end position="903"/>
    </location>
</feature>